<dbReference type="Proteomes" id="UP000250369">
    <property type="component" value="Unassembled WGS sequence"/>
</dbReference>
<evidence type="ECO:0000313" key="1">
    <source>
        <dbReference type="EMBL" id="RAV23052.1"/>
    </source>
</evidence>
<protein>
    <submittedName>
        <fullName evidence="1">Uncharacterized protein</fullName>
    </submittedName>
</protein>
<dbReference type="EMBL" id="QMFB01000001">
    <property type="protein sequence ID" value="RAV23052.1"/>
    <property type="molecule type" value="Genomic_DNA"/>
</dbReference>
<evidence type="ECO:0000313" key="2">
    <source>
        <dbReference type="Proteomes" id="UP000250369"/>
    </source>
</evidence>
<gene>
    <name evidence="1" type="ORF">DQG23_02295</name>
</gene>
<organism evidence="1 2">
    <name type="scientific">Paenibacillus contaminans</name>
    <dbReference type="NCBI Taxonomy" id="450362"/>
    <lineage>
        <taxon>Bacteria</taxon>
        <taxon>Bacillati</taxon>
        <taxon>Bacillota</taxon>
        <taxon>Bacilli</taxon>
        <taxon>Bacillales</taxon>
        <taxon>Paenibacillaceae</taxon>
        <taxon>Paenibacillus</taxon>
    </lineage>
</organism>
<proteinExistence type="predicted"/>
<accession>A0A329MTU8</accession>
<sequence length="830" mass="93652">MKENDSKNTRTESADWRNPPPVRWELARENEQSRTIARVLYKWILYMDQNFKDWDKRPHAGFFLDGAGWYGFETSYPMYVYAVMGAFSDKNDWPSALPRELLEERAIKALRFLCFTHDSGPIDCVRPIGKNKWNSGQKWGGKNAPYFQATQTGTAVFHIAYTAWLFWEKLDEETRQMVAELTIGYAERWSQAEPRDGSFHDTQMEENAWTATGILAAVMLFPRHPRHEAWSEAYDKWNLNTATVPEDRFNGNLYKGEPLSDKWIQTVTLFPDFTNENHGMVHPDYMATAITFRACYAIASFTQGKPLDDTMLLNNKHIYEQSLKRWTQFDGMIVPIQSQDWWYNRQTLVTTLHAFMNVIHRDPDAALLEQQALAATIKLQQSNETGCLIEKNGELYPISPNDYQTAEDFESMYAFALANAYVLHVLGGPGVSPSKKREMQSRLADVYMYPYGSAVVHRTENTFSSFSWRNRVMAITLPSKGLWTITPIENSYIGKVVFEGSEENISPASGGIAVKSESQRINPSDNGFGASACVEHGEGSILQRIAWVSLPDGSSVYAEQFTVVKPCRVAAMHTGLLGVRNERYKTIPELAPGRRNIHIGGKTETFDGFFGRDEDITRRFPPVPYINVDDEIGYLLFGTNGIRYDNRHQYPKWKGIEDCLVLNDKVGAAYVGGEILQPFIAVTLPNRTAMETKEALAHYHQLEASDNGMIIVETDKYMIYANLMPHTRNISGTRRLSTSSIAVFGGTVRVAEGMYSWTYETAGQQAGFLESDCRLEASSMSSADLQLMIAAGQTMIVNCSTQNEFIGEFFSSAGRVPIILAPGGGMIVKC</sequence>
<dbReference type="AlphaFoldDB" id="A0A329MTU8"/>
<dbReference type="RefSeq" id="WP_113029161.1">
    <property type="nucleotide sequence ID" value="NZ_QMFB01000001.1"/>
</dbReference>
<reference evidence="1 2" key="1">
    <citation type="journal article" date="2009" name="Int. J. Syst. Evol. Microbiol.">
        <title>Paenibacillus contaminans sp. nov., isolated from a contaminated laboratory plate.</title>
        <authorList>
            <person name="Chou J.H."/>
            <person name="Lee J.H."/>
            <person name="Lin M.C."/>
            <person name="Chang P.S."/>
            <person name="Arun A.B."/>
            <person name="Young C.C."/>
            <person name="Chen W.M."/>
        </authorList>
    </citation>
    <scope>NUCLEOTIDE SEQUENCE [LARGE SCALE GENOMIC DNA]</scope>
    <source>
        <strain evidence="1 2">CKOBP-6</strain>
    </source>
</reference>
<keyword evidence="2" id="KW-1185">Reference proteome</keyword>
<dbReference type="OrthoDB" id="1099523at2"/>
<name>A0A329MTU8_9BACL</name>
<comment type="caution">
    <text evidence="1">The sequence shown here is derived from an EMBL/GenBank/DDBJ whole genome shotgun (WGS) entry which is preliminary data.</text>
</comment>